<dbReference type="GO" id="GO:0016491">
    <property type="term" value="F:oxidoreductase activity"/>
    <property type="evidence" value="ECO:0007669"/>
    <property type="project" value="UniProtKB-KW"/>
</dbReference>
<keyword evidence="2" id="KW-0560">Oxidoreductase</keyword>
<dbReference type="SUPFAM" id="SSF51735">
    <property type="entry name" value="NAD(P)-binding Rossmann-fold domains"/>
    <property type="match status" value="2"/>
</dbReference>
<evidence type="ECO:0000313" key="4">
    <source>
        <dbReference type="Proteomes" id="UP000070250"/>
    </source>
</evidence>
<organism evidence="3 4">
    <name type="scientific">Steroidobacter denitrificans</name>
    <dbReference type="NCBI Taxonomy" id="465721"/>
    <lineage>
        <taxon>Bacteria</taxon>
        <taxon>Pseudomonadati</taxon>
        <taxon>Pseudomonadota</taxon>
        <taxon>Gammaproteobacteria</taxon>
        <taxon>Steroidobacterales</taxon>
        <taxon>Steroidobacteraceae</taxon>
        <taxon>Steroidobacter</taxon>
    </lineage>
</organism>
<dbReference type="Proteomes" id="UP000070250">
    <property type="component" value="Chromosome"/>
</dbReference>
<dbReference type="KEGG" id="sdf:ACG33_10785"/>
<sequence>MSEQRFSGKVTLVTGASSGIGRAAGIALAREGATVIAAARRRKQGSAVALFLLSDAASYMTGAVVVADGGSVVY</sequence>
<comment type="similarity">
    <text evidence="1">Belongs to the short-chain dehydrogenases/reductases (SDR) family.</text>
</comment>
<dbReference type="AlphaFoldDB" id="A0A127FAX4"/>
<dbReference type="EMBL" id="CP011971">
    <property type="protein sequence ID" value="AMN47574.1"/>
    <property type="molecule type" value="Genomic_DNA"/>
</dbReference>
<evidence type="ECO:0008006" key="5">
    <source>
        <dbReference type="Google" id="ProtNLM"/>
    </source>
</evidence>
<evidence type="ECO:0000256" key="2">
    <source>
        <dbReference type="ARBA" id="ARBA00023002"/>
    </source>
</evidence>
<dbReference type="PANTHER" id="PTHR43477">
    <property type="entry name" value="DIHYDROANTICAPSIN 7-DEHYDROGENASE"/>
    <property type="match status" value="1"/>
</dbReference>
<dbReference type="RefSeq" id="WP_066921111.1">
    <property type="nucleotide sequence ID" value="NZ_CP011971.1"/>
</dbReference>
<dbReference type="Gene3D" id="3.40.50.720">
    <property type="entry name" value="NAD(P)-binding Rossmann-like Domain"/>
    <property type="match status" value="2"/>
</dbReference>
<dbReference type="PANTHER" id="PTHR43477:SF1">
    <property type="entry name" value="DIHYDROANTICAPSIN 7-DEHYDROGENASE"/>
    <property type="match status" value="1"/>
</dbReference>
<name>A0A127FAX4_STEDE</name>
<proteinExistence type="inferred from homology"/>
<dbReference type="InterPro" id="IPR036291">
    <property type="entry name" value="NAD(P)-bd_dom_sf"/>
</dbReference>
<dbReference type="STRING" id="465721.ACG33_10785"/>
<dbReference type="InterPro" id="IPR002347">
    <property type="entry name" value="SDR_fam"/>
</dbReference>
<keyword evidence="4" id="KW-1185">Reference proteome</keyword>
<reference evidence="3 4" key="1">
    <citation type="submission" date="2015-06" db="EMBL/GenBank/DDBJ databases">
        <title>A Comprehensive Approach to Explore the Metabolic and Phylogenetic Diversity of Bacterial Steroid Degradation in the Environment: Testosterone as an Example.</title>
        <authorList>
            <person name="Yang F.-C."/>
            <person name="Chen Y.-L."/>
            <person name="Yu C.-P."/>
            <person name="Tang S.-L."/>
            <person name="Wang P.-H."/>
            <person name="Ismail W."/>
            <person name="Wang C.-H."/>
            <person name="Yang C.-Y."/>
            <person name="Chiang Y.-R."/>
        </authorList>
    </citation>
    <scope>NUCLEOTIDE SEQUENCE [LARGE SCALE GENOMIC DNA]</scope>
    <source>
        <strain evidence="3 4">DSM 18526</strain>
    </source>
</reference>
<dbReference type="Pfam" id="PF00106">
    <property type="entry name" value="adh_short"/>
    <property type="match status" value="1"/>
</dbReference>
<gene>
    <name evidence="3" type="ORF">ACG33_10785</name>
</gene>
<accession>A0A127FAX4</accession>
<protein>
    <recommendedName>
        <fullName evidence="5">Short-chain dehydrogenase</fullName>
    </recommendedName>
</protein>
<dbReference type="InterPro" id="IPR051122">
    <property type="entry name" value="SDR_DHRS6-like"/>
</dbReference>
<evidence type="ECO:0000256" key="1">
    <source>
        <dbReference type="ARBA" id="ARBA00006484"/>
    </source>
</evidence>
<evidence type="ECO:0000313" key="3">
    <source>
        <dbReference type="EMBL" id="AMN47574.1"/>
    </source>
</evidence>